<dbReference type="EMBL" id="CAEZSE010000064">
    <property type="protein sequence ID" value="CAB4533835.1"/>
    <property type="molecule type" value="Genomic_DNA"/>
</dbReference>
<name>A0A6J6B4N3_9ZZZZ</name>
<gene>
    <name evidence="3" type="ORF">UFOPK1353_00522</name>
</gene>
<dbReference type="Pfam" id="PF03703">
    <property type="entry name" value="bPH_2"/>
    <property type="match status" value="1"/>
</dbReference>
<dbReference type="PANTHER" id="PTHR37938:SF1">
    <property type="entry name" value="BLL0215 PROTEIN"/>
    <property type="match status" value="1"/>
</dbReference>
<dbReference type="InterPro" id="IPR005182">
    <property type="entry name" value="YdbS-like_PH"/>
</dbReference>
<feature type="transmembrane region" description="Helical" evidence="1">
    <location>
        <begin position="20"/>
        <end position="42"/>
    </location>
</feature>
<dbReference type="AlphaFoldDB" id="A0A6J6B4N3"/>
<feature type="domain" description="YdbS-like PH" evidence="2">
    <location>
        <begin position="76"/>
        <end position="151"/>
    </location>
</feature>
<proteinExistence type="predicted"/>
<evidence type="ECO:0000313" key="3">
    <source>
        <dbReference type="EMBL" id="CAB4533835.1"/>
    </source>
</evidence>
<feature type="transmembrane region" description="Helical" evidence="1">
    <location>
        <begin position="54"/>
        <end position="78"/>
    </location>
</feature>
<evidence type="ECO:0000256" key="1">
    <source>
        <dbReference type="SAM" id="Phobius"/>
    </source>
</evidence>
<evidence type="ECO:0000259" key="2">
    <source>
        <dbReference type="Pfam" id="PF03703"/>
    </source>
</evidence>
<reference evidence="3" key="1">
    <citation type="submission" date="2020-05" db="EMBL/GenBank/DDBJ databases">
        <authorList>
            <person name="Chiriac C."/>
            <person name="Salcher M."/>
            <person name="Ghai R."/>
            <person name="Kavagutti S V."/>
        </authorList>
    </citation>
    <scope>NUCLEOTIDE SEQUENCE</scope>
</reference>
<keyword evidence="1" id="KW-0472">Membrane</keyword>
<dbReference type="PANTHER" id="PTHR37938">
    <property type="entry name" value="BLL0215 PROTEIN"/>
    <property type="match status" value="1"/>
</dbReference>
<keyword evidence="1" id="KW-0812">Transmembrane</keyword>
<accession>A0A6J6B4N3</accession>
<organism evidence="3">
    <name type="scientific">freshwater metagenome</name>
    <dbReference type="NCBI Taxonomy" id="449393"/>
    <lineage>
        <taxon>unclassified sequences</taxon>
        <taxon>metagenomes</taxon>
        <taxon>ecological metagenomes</taxon>
    </lineage>
</organism>
<protein>
    <submittedName>
        <fullName evidence="3">Unannotated protein</fullName>
    </submittedName>
</protein>
<keyword evidence="1" id="KW-1133">Transmembrane helix</keyword>
<sequence length="200" mass="22536">MAYSRKLLNPDEQVHLDLHPHWVVFIKPALLSILIAVAIFRAQEIANASLKIGVNRVLLVALVASLGSVCFVGLKWYFTFFVVTSQRVIYREGVLARRGVEIPLDRVNNVNFAQSIIERMLGAGDLLIESASEDGQQLFSDIRKPEQVQNIIQEAIHVSGNGSFDNDSIVEQLERLEALLNRGSITIDEFELQKRRLLQE</sequence>